<keyword evidence="2" id="KW-1185">Reference proteome</keyword>
<dbReference type="Proteomes" id="UP001180973">
    <property type="component" value="Unassembled WGS sequence"/>
</dbReference>
<comment type="caution">
    <text evidence="1">The sequence shown here is derived from an EMBL/GenBank/DDBJ whole genome shotgun (WGS) entry which is preliminary data.</text>
</comment>
<protein>
    <recommendedName>
        <fullName evidence="3">PQQ-like domain-containing protein</fullName>
    </recommendedName>
</protein>
<name>A0ABU2X350_9ACTN</name>
<sequence>MPQRETAERLLLVDTVGRWFHLDQPVLIGRGQIYWIDRTTSELCVDRGDGRVTRTAGEMCR</sequence>
<accession>A0ABU2X350</accession>
<gene>
    <name evidence="1" type="ORF">RM555_22970</name>
</gene>
<dbReference type="EMBL" id="JAVRFL010000030">
    <property type="protein sequence ID" value="MDT0531859.1"/>
    <property type="molecule type" value="Genomic_DNA"/>
</dbReference>
<proteinExistence type="predicted"/>
<organism evidence="1 2">
    <name type="scientific">Micromonospora reichwaldensis</name>
    <dbReference type="NCBI Taxonomy" id="3075516"/>
    <lineage>
        <taxon>Bacteria</taxon>
        <taxon>Bacillati</taxon>
        <taxon>Actinomycetota</taxon>
        <taxon>Actinomycetes</taxon>
        <taxon>Micromonosporales</taxon>
        <taxon>Micromonosporaceae</taxon>
        <taxon>Micromonospora</taxon>
    </lineage>
</organism>
<dbReference type="RefSeq" id="WP_311413676.1">
    <property type="nucleotide sequence ID" value="NZ_JAVRFL010000030.1"/>
</dbReference>
<evidence type="ECO:0008006" key="3">
    <source>
        <dbReference type="Google" id="ProtNLM"/>
    </source>
</evidence>
<evidence type="ECO:0000313" key="1">
    <source>
        <dbReference type="EMBL" id="MDT0531859.1"/>
    </source>
</evidence>
<reference evidence="1" key="1">
    <citation type="submission" date="2023-09" db="EMBL/GenBank/DDBJ databases">
        <title>30 novel species of actinomycetes from the DSMZ collection.</title>
        <authorList>
            <person name="Nouioui I."/>
        </authorList>
    </citation>
    <scope>NUCLEOTIDE SEQUENCE</scope>
    <source>
        <strain evidence="1">DSM 115977</strain>
    </source>
</reference>
<evidence type="ECO:0000313" key="2">
    <source>
        <dbReference type="Proteomes" id="UP001180973"/>
    </source>
</evidence>